<dbReference type="InterPro" id="IPR011042">
    <property type="entry name" value="6-blade_b-propeller_TolB-like"/>
</dbReference>
<sequence length="485" mass="50002">MIRRRWAAVAGALLAAVPGTATAATTDGQIVTIEKRPGGGEALVTYNVPLSGRHEVYAGGDLSAPQWSPDGNRILFAEGGTIKVYSAVSGQVADVVAGSAATWTDDGAGVTFVRGAQVITRTFAGAETVLEGADGTGATDLAWVPAGEVLTLLIGDRVDAFIVPAADQGNVLDGVAGPLALGEDGSVVYPRRVGTSTSLFRMADDEDSEDARVTDEPGAADTDPDISPTGRIIFTRTVGGQTQLGLLGATGKDLSTFGGGQTEPDWQPCVELLTQASCHSTTPVPARPGPECRLLPAATPLTVTTDRASSVAYSCSAGVARMELVEAPAHGAVTIGAGGRRALTYRSAAGYVGPDTFTFRAVSRSGGVSAPVRVTVDVVARAPRPAAPRLTLTGGKLRLDKRGRVTVRGTCDRACIVSLRVRVKLTSGRVISGRRVRAQAAAGGAVKLKLRRGALPPRRKVAWVRVSGKAVGADGRSRAVLIKLR</sequence>
<comment type="caution">
    <text evidence="3">The sequence shown here is derived from an EMBL/GenBank/DDBJ whole genome shotgun (WGS) entry which is preliminary data.</text>
</comment>
<dbReference type="Gene3D" id="2.60.40.3440">
    <property type="match status" value="1"/>
</dbReference>
<feature type="chain" id="PRO_5024872448" evidence="2">
    <location>
        <begin position="24"/>
        <end position="485"/>
    </location>
</feature>
<evidence type="ECO:0000256" key="2">
    <source>
        <dbReference type="SAM" id="SignalP"/>
    </source>
</evidence>
<keyword evidence="4" id="KW-1185">Reference proteome</keyword>
<dbReference type="SUPFAM" id="SSF82171">
    <property type="entry name" value="DPP6 N-terminal domain-like"/>
    <property type="match status" value="1"/>
</dbReference>
<evidence type="ECO:0000313" key="4">
    <source>
        <dbReference type="Proteomes" id="UP000278962"/>
    </source>
</evidence>
<dbReference type="AlphaFoldDB" id="A0A660LAB2"/>
<dbReference type="Proteomes" id="UP000278962">
    <property type="component" value="Unassembled WGS sequence"/>
</dbReference>
<keyword evidence="2" id="KW-0732">Signal</keyword>
<dbReference type="EMBL" id="RBIL01000001">
    <property type="protein sequence ID" value="RKQ91326.1"/>
    <property type="molecule type" value="Genomic_DNA"/>
</dbReference>
<dbReference type="InterPro" id="IPR011659">
    <property type="entry name" value="WD40"/>
</dbReference>
<accession>A0A660LAB2</accession>
<organism evidence="3 4">
    <name type="scientific">Solirubrobacter pauli</name>
    <dbReference type="NCBI Taxonomy" id="166793"/>
    <lineage>
        <taxon>Bacteria</taxon>
        <taxon>Bacillati</taxon>
        <taxon>Actinomycetota</taxon>
        <taxon>Thermoleophilia</taxon>
        <taxon>Solirubrobacterales</taxon>
        <taxon>Solirubrobacteraceae</taxon>
        <taxon>Solirubrobacter</taxon>
    </lineage>
</organism>
<protein>
    <submittedName>
        <fullName evidence="3">WD40 repeat protein</fullName>
    </submittedName>
</protein>
<reference evidence="3 4" key="1">
    <citation type="submission" date="2018-10" db="EMBL/GenBank/DDBJ databases">
        <title>Genomic Encyclopedia of Archaeal and Bacterial Type Strains, Phase II (KMG-II): from individual species to whole genera.</title>
        <authorList>
            <person name="Goeker M."/>
        </authorList>
    </citation>
    <scope>NUCLEOTIDE SEQUENCE [LARGE SCALE GENOMIC DNA]</scope>
    <source>
        <strain evidence="3 4">DSM 14954</strain>
    </source>
</reference>
<proteinExistence type="predicted"/>
<dbReference type="Pfam" id="PF17963">
    <property type="entry name" value="Big_9"/>
    <property type="match status" value="1"/>
</dbReference>
<evidence type="ECO:0000313" key="3">
    <source>
        <dbReference type="EMBL" id="RKQ91326.1"/>
    </source>
</evidence>
<feature type="region of interest" description="Disordered" evidence="1">
    <location>
        <begin position="203"/>
        <end position="229"/>
    </location>
</feature>
<gene>
    <name evidence="3" type="ORF">C8N24_1148</name>
</gene>
<dbReference type="RefSeq" id="WP_147447650.1">
    <property type="nucleotide sequence ID" value="NZ_RBIL01000001.1"/>
</dbReference>
<dbReference type="Pfam" id="PF07676">
    <property type="entry name" value="PD40"/>
    <property type="match status" value="2"/>
</dbReference>
<dbReference type="Gene3D" id="2.120.10.30">
    <property type="entry name" value="TolB, C-terminal domain"/>
    <property type="match status" value="1"/>
</dbReference>
<feature type="signal peptide" evidence="2">
    <location>
        <begin position="1"/>
        <end position="23"/>
    </location>
</feature>
<name>A0A660LAB2_9ACTN</name>
<dbReference type="OrthoDB" id="9808778at2"/>
<evidence type="ECO:0000256" key="1">
    <source>
        <dbReference type="SAM" id="MobiDB-lite"/>
    </source>
</evidence>